<dbReference type="InterPro" id="IPR050237">
    <property type="entry name" value="ATP-dep_AMP-bd_enzyme"/>
</dbReference>
<protein>
    <submittedName>
        <fullName evidence="4">Class I adenylate-forming enzyme family protein</fullName>
    </submittedName>
</protein>
<evidence type="ECO:0000259" key="2">
    <source>
        <dbReference type="Pfam" id="PF00501"/>
    </source>
</evidence>
<keyword evidence="5" id="KW-1185">Reference proteome</keyword>
<name>A0ABV2UZX1_9ACTN</name>
<dbReference type="InterPro" id="IPR025110">
    <property type="entry name" value="AMP-bd_C"/>
</dbReference>
<evidence type="ECO:0000259" key="3">
    <source>
        <dbReference type="Pfam" id="PF13193"/>
    </source>
</evidence>
<dbReference type="InterPro" id="IPR045851">
    <property type="entry name" value="AMP-bd_C_sf"/>
</dbReference>
<dbReference type="PANTHER" id="PTHR43767:SF1">
    <property type="entry name" value="NONRIBOSOMAL PEPTIDE SYNTHASE PES1 (EUROFUNG)-RELATED"/>
    <property type="match status" value="1"/>
</dbReference>
<dbReference type="Pfam" id="PF00501">
    <property type="entry name" value="AMP-binding"/>
    <property type="match status" value="1"/>
</dbReference>
<feature type="compositionally biased region" description="Low complexity" evidence="1">
    <location>
        <begin position="138"/>
        <end position="149"/>
    </location>
</feature>
<dbReference type="Proteomes" id="UP001550210">
    <property type="component" value="Unassembled WGS sequence"/>
</dbReference>
<evidence type="ECO:0000313" key="4">
    <source>
        <dbReference type="EMBL" id="MET9845989.1"/>
    </source>
</evidence>
<dbReference type="Gene3D" id="3.40.50.12780">
    <property type="entry name" value="N-terminal domain of ligase-like"/>
    <property type="match status" value="1"/>
</dbReference>
<comment type="caution">
    <text evidence="4">The sequence shown here is derived from an EMBL/GenBank/DDBJ whole genome shotgun (WGS) entry which is preliminary data.</text>
</comment>
<accession>A0ABV2UZX1</accession>
<gene>
    <name evidence="4" type="ORF">ABZZ21_15740</name>
</gene>
<organism evidence="4 5">
    <name type="scientific">Streptomyces ossamyceticus</name>
    <dbReference type="NCBI Taxonomy" id="249581"/>
    <lineage>
        <taxon>Bacteria</taxon>
        <taxon>Bacillati</taxon>
        <taxon>Actinomycetota</taxon>
        <taxon>Actinomycetes</taxon>
        <taxon>Kitasatosporales</taxon>
        <taxon>Streptomycetaceae</taxon>
        <taxon>Streptomyces</taxon>
    </lineage>
</organism>
<dbReference type="Gene3D" id="3.30.300.30">
    <property type="match status" value="1"/>
</dbReference>
<sequence length="516" mass="55284">MPAPAALLHHLLDQAAAHWPERPAVTSGRHTLTYRRLDTASRRLAAWLHAGGLRRGDRLVVCAPPSHAQPALVYAASRAGMAFCLLHEQVRGSRLEHVLDDSEPALLVTDDPEAAAAAQHRGIPTATTRDITTLIDTTTPDTAPAVTPDSRPPHPQPPPPLTVDPVCLIYTSGTTSLPKAVLTTHQQLAFCVDAIHTVLDYRPHDVVYSPLPLSFDYGLYQLFLATRAGAHTILGRPAETGPALLGSLVRTGATVLAAVPSVADTLARLLRRRTPAHPPPLRLLTNTGAAMPPATLHTLRSALPALRVQLMFGLTECKRATVMPPDGDLQRPGSSGRALPGTEVFVVDGQGRRRPPGEIGEIVVRGPNVMAGYWRRPDLTAQRFVREEGLLPQLHTGDYGWVDDEGFLYVDGRRDDIYKENGFRVSTTEVEAAARQVAGVDAAAVLPPAAGAPATLFTVGAAPPAEVLHGMREHIEEFKIPRRCRVLDALPLTGNGKVDRTALAAGTQEATGARTP</sequence>
<dbReference type="SUPFAM" id="SSF56801">
    <property type="entry name" value="Acetyl-CoA synthetase-like"/>
    <property type="match status" value="1"/>
</dbReference>
<proteinExistence type="predicted"/>
<evidence type="ECO:0000313" key="5">
    <source>
        <dbReference type="Proteomes" id="UP001550210"/>
    </source>
</evidence>
<feature type="domain" description="AMP-dependent synthetase/ligase" evidence="2">
    <location>
        <begin position="13"/>
        <end position="374"/>
    </location>
</feature>
<reference evidence="4 5" key="1">
    <citation type="submission" date="2024-06" db="EMBL/GenBank/DDBJ databases">
        <title>The Natural Products Discovery Center: Release of the First 8490 Sequenced Strains for Exploring Actinobacteria Biosynthetic Diversity.</title>
        <authorList>
            <person name="Kalkreuter E."/>
            <person name="Kautsar S.A."/>
            <person name="Yang D."/>
            <person name="Bader C.D."/>
            <person name="Teijaro C.N."/>
            <person name="Fluegel L."/>
            <person name="Davis C.M."/>
            <person name="Simpson J.R."/>
            <person name="Lauterbach L."/>
            <person name="Steele A.D."/>
            <person name="Gui C."/>
            <person name="Meng S."/>
            <person name="Li G."/>
            <person name="Viehrig K."/>
            <person name="Ye F."/>
            <person name="Su P."/>
            <person name="Kiefer A.F."/>
            <person name="Nichols A."/>
            <person name="Cepeda A.J."/>
            <person name="Yan W."/>
            <person name="Fan B."/>
            <person name="Jiang Y."/>
            <person name="Adhikari A."/>
            <person name="Zheng C.-J."/>
            <person name="Schuster L."/>
            <person name="Cowan T.M."/>
            <person name="Smanski M.J."/>
            <person name="Chevrette M.G."/>
            <person name="De Carvalho L.P.S."/>
            <person name="Shen B."/>
        </authorList>
    </citation>
    <scope>NUCLEOTIDE SEQUENCE [LARGE SCALE GENOMIC DNA]</scope>
    <source>
        <strain evidence="4 5">NPDC006434</strain>
    </source>
</reference>
<dbReference type="PANTHER" id="PTHR43767">
    <property type="entry name" value="LONG-CHAIN-FATTY-ACID--COA LIGASE"/>
    <property type="match status" value="1"/>
</dbReference>
<dbReference type="InterPro" id="IPR020845">
    <property type="entry name" value="AMP-binding_CS"/>
</dbReference>
<dbReference type="InterPro" id="IPR042099">
    <property type="entry name" value="ANL_N_sf"/>
</dbReference>
<feature type="domain" description="AMP-binding enzyme C-terminal" evidence="3">
    <location>
        <begin position="429"/>
        <end position="497"/>
    </location>
</feature>
<dbReference type="RefSeq" id="WP_355397272.1">
    <property type="nucleotide sequence ID" value="NZ_JBEGHN010000005.1"/>
</dbReference>
<dbReference type="PROSITE" id="PS00455">
    <property type="entry name" value="AMP_BINDING"/>
    <property type="match status" value="1"/>
</dbReference>
<evidence type="ECO:0000256" key="1">
    <source>
        <dbReference type="SAM" id="MobiDB-lite"/>
    </source>
</evidence>
<dbReference type="Pfam" id="PF13193">
    <property type="entry name" value="AMP-binding_C"/>
    <property type="match status" value="1"/>
</dbReference>
<feature type="region of interest" description="Disordered" evidence="1">
    <location>
        <begin position="138"/>
        <end position="160"/>
    </location>
</feature>
<dbReference type="InterPro" id="IPR000873">
    <property type="entry name" value="AMP-dep_synth/lig_dom"/>
</dbReference>
<dbReference type="EMBL" id="JBEXPZ010000018">
    <property type="protein sequence ID" value="MET9845989.1"/>
    <property type="molecule type" value="Genomic_DNA"/>
</dbReference>